<evidence type="ECO:0008006" key="3">
    <source>
        <dbReference type="Google" id="ProtNLM"/>
    </source>
</evidence>
<evidence type="ECO:0000313" key="1">
    <source>
        <dbReference type="EMBL" id="MBE9118609.1"/>
    </source>
</evidence>
<dbReference type="Proteomes" id="UP000654482">
    <property type="component" value="Unassembled WGS sequence"/>
</dbReference>
<keyword evidence="2" id="KW-1185">Reference proteome</keyword>
<dbReference type="RefSeq" id="WP_194031692.1">
    <property type="nucleotide sequence ID" value="NZ_JADEWZ010000053.1"/>
</dbReference>
<gene>
    <name evidence="1" type="ORF">IQ249_22220</name>
</gene>
<evidence type="ECO:0000313" key="2">
    <source>
        <dbReference type="Proteomes" id="UP000654482"/>
    </source>
</evidence>
<proteinExistence type="predicted"/>
<comment type="caution">
    <text evidence="1">The sequence shown here is derived from an EMBL/GenBank/DDBJ whole genome shotgun (WGS) entry which is preliminary data.</text>
</comment>
<organism evidence="1 2">
    <name type="scientific">Lusitaniella coriacea LEGE 07157</name>
    <dbReference type="NCBI Taxonomy" id="945747"/>
    <lineage>
        <taxon>Bacteria</taxon>
        <taxon>Bacillati</taxon>
        <taxon>Cyanobacteriota</taxon>
        <taxon>Cyanophyceae</taxon>
        <taxon>Spirulinales</taxon>
        <taxon>Lusitaniellaceae</taxon>
        <taxon>Lusitaniella</taxon>
    </lineage>
</organism>
<dbReference type="EMBL" id="JADEWZ010000053">
    <property type="protein sequence ID" value="MBE9118609.1"/>
    <property type="molecule type" value="Genomic_DNA"/>
</dbReference>
<sequence>MTPKNLRDAAKQGDASAIASLLNKSLQSQGIATKASLKDKYLQVMLEASAVPEQATLVQRIRKGLTRLESEAIERVKVYGKQAGEDFPAWEEEFELAVESESSETNAIAETETREESSWFGSIFGTVGDIASKAGETVTGVALGTGEAIGNAAAQAGKAVTGTASAIGNAAMQTGEVVTHAGGAVVGAVGDAAGKATEGAGYIFDIVRDNPALKQLTKAFKLDWLVAILDEVDLVKAEAGVRKLQEQHPDESPREIAHRLMLQKALLAGGSGLATSLLPGAATALLAVDMASTTLLQAEMVYQIAGIYGLDLQDFARKGEVLAIFGLSFGGSQAIDAGLSLFGNIPVAGAVIGASTNAAMIYALGYGACRFYEAKLNPETALAEELETATEESEKYIEDAIAQEVIMDRILVHVILAGNPGKTWEEILPELQALSLSPASLETISSNLDSPPELETLLDEINSDFAVPLLVQCEKIAQLDGVITPEEAKVIETIKQKDFGIPKSIKTEFTG</sequence>
<protein>
    <recommendedName>
        <fullName evidence="3">EcsC family protein</fullName>
    </recommendedName>
</protein>
<accession>A0A8J7J6C5</accession>
<reference evidence="1" key="1">
    <citation type="submission" date="2020-10" db="EMBL/GenBank/DDBJ databases">
        <authorList>
            <person name="Castelo-Branco R."/>
            <person name="Eusebio N."/>
            <person name="Adriana R."/>
            <person name="Vieira A."/>
            <person name="Brugerolle De Fraissinette N."/>
            <person name="Rezende De Castro R."/>
            <person name="Schneider M.P."/>
            <person name="Vasconcelos V."/>
            <person name="Leao P.N."/>
        </authorList>
    </citation>
    <scope>NUCLEOTIDE SEQUENCE</scope>
    <source>
        <strain evidence="1">LEGE 07157</strain>
    </source>
</reference>
<dbReference type="AlphaFoldDB" id="A0A8J7J6C5"/>
<name>A0A8J7J6C5_9CYAN</name>